<dbReference type="AlphaFoldDB" id="A0AAW8D6E7"/>
<accession>A0AAW8D6E7</accession>
<protein>
    <submittedName>
        <fullName evidence="1">Uncharacterized protein</fullName>
    </submittedName>
</protein>
<organism evidence="1 2">
    <name type="scientific">Variovorax boronicumulans</name>
    <dbReference type="NCBI Taxonomy" id="436515"/>
    <lineage>
        <taxon>Bacteria</taxon>
        <taxon>Pseudomonadati</taxon>
        <taxon>Pseudomonadota</taxon>
        <taxon>Betaproteobacteria</taxon>
        <taxon>Burkholderiales</taxon>
        <taxon>Comamonadaceae</taxon>
        <taxon>Variovorax</taxon>
    </lineage>
</organism>
<dbReference type="EMBL" id="JAUSRD010000013">
    <property type="protein sequence ID" value="MDP9895668.1"/>
    <property type="molecule type" value="Genomic_DNA"/>
</dbReference>
<proteinExistence type="predicted"/>
<sequence length="34" mass="3760">MRKRGPAGDNVDRNLIDSFLISGAWADALRPMTD</sequence>
<evidence type="ECO:0000313" key="2">
    <source>
        <dbReference type="Proteomes" id="UP001242045"/>
    </source>
</evidence>
<dbReference type="Proteomes" id="UP001242045">
    <property type="component" value="Unassembled WGS sequence"/>
</dbReference>
<comment type="caution">
    <text evidence="1">The sequence shown here is derived from an EMBL/GenBank/DDBJ whole genome shotgun (WGS) entry which is preliminary data.</text>
</comment>
<name>A0AAW8D6E7_9BURK</name>
<reference evidence="1" key="1">
    <citation type="submission" date="2023-07" db="EMBL/GenBank/DDBJ databases">
        <title>Sorghum-associated microbial communities from plants grown in Nebraska, USA.</title>
        <authorList>
            <person name="Schachtman D."/>
        </authorList>
    </citation>
    <scope>NUCLEOTIDE SEQUENCE</scope>
    <source>
        <strain evidence="1">DS3754</strain>
    </source>
</reference>
<evidence type="ECO:0000313" key="1">
    <source>
        <dbReference type="EMBL" id="MDP9895668.1"/>
    </source>
</evidence>
<gene>
    <name evidence="1" type="ORF">J2W31_004795</name>
</gene>